<evidence type="ECO:0000259" key="4">
    <source>
        <dbReference type="Pfam" id="PF00676"/>
    </source>
</evidence>
<keyword evidence="6" id="KW-1185">Reference proteome</keyword>
<reference evidence="5 6" key="1">
    <citation type="submission" date="2023-09" db="EMBL/GenBank/DDBJ databases">
        <authorList>
            <person name="Rey-Velasco X."/>
        </authorList>
    </citation>
    <scope>NUCLEOTIDE SEQUENCE [LARGE SCALE GENOMIC DNA]</scope>
    <source>
        <strain evidence="5 6">W311</strain>
    </source>
</reference>
<proteinExistence type="predicted"/>
<evidence type="ECO:0000256" key="2">
    <source>
        <dbReference type="ARBA" id="ARBA00023002"/>
    </source>
</evidence>
<dbReference type="InterPro" id="IPR001017">
    <property type="entry name" value="DH_E1"/>
</dbReference>
<dbReference type="EMBL" id="CP135076">
    <property type="protein sequence ID" value="WNO54192.1"/>
    <property type="molecule type" value="Genomic_DNA"/>
</dbReference>
<sequence length="304" mass="33199">MHHFADLVSNHAADDRTCDYMLMSLIRQFETKLLDLFSQGLLSGTTHTCIGQEANAIALMAAIDKDIDTVWSNHRCHGHFLAYCGEVHRLFAEIVGRASGVCGGRGGSQHLAWRNFFSSGIQGGLVPLAVGTALADRDKGAITNVFLGDGTMGEGYVYEGLNLASLWDCPVLFVVEDNGIAQTTPRDRGVAGRIAERARPFDIESASVRSTDLAVLKPAAQEAARYVRERGRPFWLHIETVRLRAHSKSDDTRSEAELEALRELDCLDLLRAGMNGETDLLDTEVAAYLDACFDAAMKDPEPCA</sequence>
<dbReference type="PANTHER" id="PTHR11516">
    <property type="entry name" value="PYRUVATE DEHYDROGENASE E1 COMPONENT, ALPHA SUBUNIT BACTERIAL AND ORGANELLAR"/>
    <property type="match status" value="1"/>
</dbReference>
<dbReference type="SUPFAM" id="SSF52518">
    <property type="entry name" value="Thiamin diphosphate-binding fold (THDP-binding)"/>
    <property type="match status" value="1"/>
</dbReference>
<comment type="cofactor">
    <cofactor evidence="1">
        <name>thiamine diphosphate</name>
        <dbReference type="ChEBI" id="CHEBI:58937"/>
    </cofactor>
</comment>
<organism evidence="5 6">
    <name type="scientific">Stakelama saccharophila</name>
    <dbReference type="NCBI Taxonomy" id="3075605"/>
    <lineage>
        <taxon>Bacteria</taxon>
        <taxon>Pseudomonadati</taxon>
        <taxon>Pseudomonadota</taxon>
        <taxon>Alphaproteobacteria</taxon>
        <taxon>Sphingomonadales</taxon>
        <taxon>Sphingomonadaceae</taxon>
        <taxon>Stakelama</taxon>
    </lineage>
</organism>
<dbReference type="InterPro" id="IPR050642">
    <property type="entry name" value="PDH_E1_Alpha_Subunit"/>
</dbReference>
<protein>
    <submittedName>
        <fullName evidence="5">Thiamine pyrophosphate-dependent dehydrogenase E1 component subunit alpha</fullName>
    </submittedName>
</protein>
<keyword evidence="2" id="KW-0560">Oxidoreductase</keyword>
<dbReference type="Gene3D" id="3.40.50.970">
    <property type="match status" value="1"/>
</dbReference>
<dbReference type="InterPro" id="IPR029061">
    <property type="entry name" value="THDP-binding"/>
</dbReference>
<dbReference type="PANTHER" id="PTHR11516:SF2">
    <property type="entry name" value="PYRUVATE DEHYDROGENASE ALPHA SUBUNIT"/>
    <property type="match status" value="1"/>
</dbReference>
<dbReference type="Proteomes" id="UP001302249">
    <property type="component" value="Chromosome"/>
</dbReference>
<dbReference type="CDD" id="cd02000">
    <property type="entry name" value="TPP_E1_PDC_ADC_BCADC"/>
    <property type="match status" value="1"/>
</dbReference>
<dbReference type="Pfam" id="PF00676">
    <property type="entry name" value="E1_dh"/>
    <property type="match status" value="1"/>
</dbReference>
<evidence type="ECO:0000313" key="5">
    <source>
        <dbReference type="EMBL" id="WNO54192.1"/>
    </source>
</evidence>
<evidence type="ECO:0000313" key="6">
    <source>
        <dbReference type="Proteomes" id="UP001302249"/>
    </source>
</evidence>
<keyword evidence="3" id="KW-0786">Thiamine pyrophosphate</keyword>
<dbReference type="RefSeq" id="WP_313916423.1">
    <property type="nucleotide sequence ID" value="NZ_CP135076.1"/>
</dbReference>
<feature type="domain" description="Dehydrogenase E1 component" evidence="4">
    <location>
        <begin position="23"/>
        <end position="275"/>
    </location>
</feature>
<evidence type="ECO:0000256" key="1">
    <source>
        <dbReference type="ARBA" id="ARBA00001964"/>
    </source>
</evidence>
<gene>
    <name evidence="5" type="ORF">RPR59_02720</name>
</gene>
<accession>A0ABZ0BA98</accession>
<evidence type="ECO:0000256" key="3">
    <source>
        <dbReference type="ARBA" id="ARBA00023052"/>
    </source>
</evidence>
<name>A0ABZ0BA98_9SPHN</name>